<feature type="domain" description="F-box/LRR-repeat protein 15-like leucin rich repeat" evidence="1">
    <location>
        <begin position="50"/>
        <end position="123"/>
    </location>
</feature>
<dbReference type="Pfam" id="PF25372">
    <property type="entry name" value="DUF7885"/>
    <property type="match status" value="1"/>
</dbReference>
<reference evidence="2 3" key="1">
    <citation type="journal article" date="2019" name="Plant Biotechnol. J.">
        <title>The red bayberry genome and genetic basis of sex determination.</title>
        <authorList>
            <person name="Jia H.M."/>
            <person name="Jia H.J."/>
            <person name="Cai Q.L."/>
            <person name="Wang Y."/>
            <person name="Zhao H.B."/>
            <person name="Yang W.F."/>
            <person name="Wang G.Y."/>
            <person name="Li Y.H."/>
            <person name="Zhan D.L."/>
            <person name="Shen Y.T."/>
            <person name="Niu Q.F."/>
            <person name="Chang L."/>
            <person name="Qiu J."/>
            <person name="Zhao L."/>
            <person name="Xie H.B."/>
            <person name="Fu W.Y."/>
            <person name="Jin J."/>
            <person name="Li X.W."/>
            <person name="Jiao Y."/>
            <person name="Zhou C.C."/>
            <person name="Tu T."/>
            <person name="Chai C.Y."/>
            <person name="Gao J.L."/>
            <person name="Fan L.J."/>
            <person name="van de Weg E."/>
            <person name="Wang J.Y."/>
            <person name="Gao Z.S."/>
        </authorList>
    </citation>
    <scope>NUCLEOTIDE SEQUENCE [LARGE SCALE GENOMIC DNA]</scope>
    <source>
        <tissue evidence="2">Leaves</tissue>
    </source>
</reference>
<dbReference type="Gene3D" id="3.80.10.10">
    <property type="entry name" value="Ribonuclease Inhibitor"/>
    <property type="match status" value="1"/>
</dbReference>
<dbReference type="AlphaFoldDB" id="A0A6A1VQ00"/>
<sequence>MDLGLAAVPRGVMIKEVLLKLDMQTLCSVACVSKALRFSVSEVLRLLSSLHLSALSPDARTLAHIFCRCSGLKSVTLNCLRLEDSSVGIFLGAHLEELSMLSCSLLSYKLLAFIGQSCPTIRQCASIGSQMSRPLRGPGTIVASKCSVTTYLCH</sequence>
<protein>
    <submittedName>
        <fullName evidence="2">F-box protein At-B</fullName>
    </submittedName>
</protein>
<evidence type="ECO:0000259" key="1">
    <source>
        <dbReference type="Pfam" id="PF25372"/>
    </source>
</evidence>
<gene>
    <name evidence="2" type="ORF">CJ030_MR4G015944</name>
</gene>
<accession>A0A6A1VQ00</accession>
<name>A0A6A1VQ00_9ROSI</name>
<dbReference type="Proteomes" id="UP000516437">
    <property type="component" value="Chromosome 4"/>
</dbReference>
<evidence type="ECO:0000313" key="2">
    <source>
        <dbReference type="EMBL" id="KAB1214979.1"/>
    </source>
</evidence>
<dbReference type="InterPro" id="IPR057207">
    <property type="entry name" value="FBXL15_LRR"/>
</dbReference>
<dbReference type="EMBL" id="RXIC02000022">
    <property type="protein sequence ID" value="KAB1214979.1"/>
    <property type="molecule type" value="Genomic_DNA"/>
</dbReference>
<comment type="caution">
    <text evidence="2">The sequence shown here is derived from an EMBL/GenBank/DDBJ whole genome shotgun (WGS) entry which is preliminary data.</text>
</comment>
<dbReference type="InterPro" id="IPR032675">
    <property type="entry name" value="LRR_dom_sf"/>
</dbReference>
<evidence type="ECO:0000313" key="3">
    <source>
        <dbReference type="Proteomes" id="UP000516437"/>
    </source>
</evidence>
<keyword evidence="3" id="KW-1185">Reference proteome</keyword>
<proteinExistence type="predicted"/>
<organism evidence="2 3">
    <name type="scientific">Morella rubra</name>
    <name type="common">Chinese bayberry</name>
    <dbReference type="NCBI Taxonomy" id="262757"/>
    <lineage>
        <taxon>Eukaryota</taxon>
        <taxon>Viridiplantae</taxon>
        <taxon>Streptophyta</taxon>
        <taxon>Embryophyta</taxon>
        <taxon>Tracheophyta</taxon>
        <taxon>Spermatophyta</taxon>
        <taxon>Magnoliopsida</taxon>
        <taxon>eudicotyledons</taxon>
        <taxon>Gunneridae</taxon>
        <taxon>Pentapetalae</taxon>
        <taxon>rosids</taxon>
        <taxon>fabids</taxon>
        <taxon>Fagales</taxon>
        <taxon>Myricaceae</taxon>
        <taxon>Morella</taxon>
    </lineage>
</organism>